<proteinExistence type="predicted"/>
<gene>
    <name evidence="3" type="ORF">L5G33_05185</name>
</gene>
<evidence type="ECO:0000313" key="4">
    <source>
        <dbReference type="Proteomes" id="UP001200110"/>
    </source>
</evidence>
<feature type="transmembrane region" description="Helical" evidence="1">
    <location>
        <begin position="85"/>
        <end position="105"/>
    </location>
</feature>
<feature type="transmembrane region" description="Helical" evidence="1">
    <location>
        <begin position="36"/>
        <end position="57"/>
    </location>
</feature>
<accession>A0ABS9IQN1</accession>
<feature type="transmembrane region" description="Helical" evidence="1">
    <location>
        <begin position="210"/>
        <end position="230"/>
    </location>
</feature>
<name>A0ABS9IQN1_9ACTN</name>
<dbReference type="SUPFAM" id="SSF48317">
    <property type="entry name" value="Acid phosphatase/Vanadium-dependent haloperoxidase"/>
    <property type="match status" value="1"/>
</dbReference>
<evidence type="ECO:0000313" key="3">
    <source>
        <dbReference type="EMBL" id="MCF8587864.1"/>
    </source>
</evidence>
<organism evidence="3 4">
    <name type="scientific">Gordonia liuliyuniae</name>
    <dbReference type="NCBI Taxonomy" id="2911517"/>
    <lineage>
        <taxon>Bacteria</taxon>
        <taxon>Bacillati</taxon>
        <taxon>Actinomycetota</taxon>
        <taxon>Actinomycetes</taxon>
        <taxon>Mycobacteriales</taxon>
        <taxon>Gordoniaceae</taxon>
        <taxon>Gordonia</taxon>
    </lineage>
</organism>
<feature type="domain" description="Phosphatidic acid phosphatase type 2/haloperoxidase" evidence="2">
    <location>
        <begin position="124"/>
        <end position="232"/>
    </location>
</feature>
<keyword evidence="1" id="KW-0812">Transmembrane</keyword>
<dbReference type="InterPro" id="IPR036938">
    <property type="entry name" value="PAP2/HPO_sf"/>
</dbReference>
<keyword evidence="1" id="KW-0472">Membrane</keyword>
<keyword evidence="4" id="KW-1185">Reference proteome</keyword>
<comment type="caution">
    <text evidence="3">The sequence shown here is derived from an EMBL/GenBank/DDBJ whole genome shotgun (WGS) entry which is preliminary data.</text>
</comment>
<protein>
    <submittedName>
        <fullName evidence="3">Phosphatase PAP2 family protein</fullName>
    </submittedName>
</protein>
<feature type="transmembrane region" description="Helical" evidence="1">
    <location>
        <begin position="117"/>
        <end position="136"/>
    </location>
</feature>
<dbReference type="Pfam" id="PF01569">
    <property type="entry name" value="PAP2"/>
    <property type="match status" value="1"/>
</dbReference>
<keyword evidence="1" id="KW-1133">Transmembrane helix</keyword>
<reference evidence="3 4" key="1">
    <citation type="submission" date="2022-01" db="EMBL/GenBank/DDBJ databases">
        <authorList>
            <person name="Huang Y."/>
        </authorList>
    </citation>
    <scope>NUCLEOTIDE SEQUENCE [LARGE SCALE GENOMIC DNA]</scope>
    <source>
        <strain evidence="3 4">HY366</strain>
    </source>
</reference>
<dbReference type="InterPro" id="IPR000326">
    <property type="entry name" value="PAP2/HPO"/>
</dbReference>
<sequence length="243" mass="25544">MAEFVGNESTTHGVDLAEEYGRAELIQNPPTRRPSAVGAAAAAGAFVVVAVAAAVVARPLHDDRVAIRFVRRHQFDWLTDLARGYSAVVGPLTVVALAAVGALLLAAHDRSARRPIAMIAGPWVAVAVSEIVKWIADRPRPPVGWQLGGPETTPAFPSTYVAGLTAMVLVTVLLVTAAHSRARWISYAIATCVVVAMAAARVYLCMTWASDAVGGLLLGVATGLGTVWVVDRMTDGRRASTMP</sequence>
<evidence type="ECO:0000256" key="1">
    <source>
        <dbReference type="SAM" id="Phobius"/>
    </source>
</evidence>
<evidence type="ECO:0000259" key="2">
    <source>
        <dbReference type="Pfam" id="PF01569"/>
    </source>
</evidence>
<dbReference type="EMBL" id="JAKKOR010000003">
    <property type="protein sequence ID" value="MCF8587864.1"/>
    <property type="molecule type" value="Genomic_DNA"/>
</dbReference>
<feature type="transmembrane region" description="Helical" evidence="1">
    <location>
        <begin position="184"/>
        <end position="204"/>
    </location>
</feature>
<dbReference type="Gene3D" id="1.20.144.10">
    <property type="entry name" value="Phosphatidic acid phosphatase type 2/haloperoxidase"/>
    <property type="match status" value="1"/>
</dbReference>
<feature type="transmembrane region" description="Helical" evidence="1">
    <location>
        <begin position="156"/>
        <end position="177"/>
    </location>
</feature>
<dbReference type="Proteomes" id="UP001200110">
    <property type="component" value="Unassembled WGS sequence"/>
</dbReference>
<dbReference type="RefSeq" id="WP_236997086.1">
    <property type="nucleotide sequence ID" value="NZ_JAKKOR010000003.1"/>
</dbReference>